<evidence type="ECO:0000256" key="1">
    <source>
        <dbReference type="ARBA" id="ARBA00004123"/>
    </source>
</evidence>
<organism evidence="6 7">
    <name type="scientific">Dipteronia sinensis</name>
    <dbReference type="NCBI Taxonomy" id="43782"/>
    <lineage>
        <taxon>Eukaryota</taxon>
        <taxon>Viridiplantae</taxon>
        <taxon>Streptophyta</taxon>
        <taxon>Embryophyta</taxon>
        <taxon>Tracheophyta</taxon>
        <taxon>Spermatophyta</taxon>
        <taxon>Magnoliopsida</taxon>
        <taxon>eudicotyledons</taxon>
        <taxon>Gunneridae</taxon>
        <taxon>Pentapetalae</taxon>
        <taxon>rosids</taxon>
        <taxon>malvids</taxon>
        <taxon>Sapindales</taxon>
        <taxon>Sapindaceae</taxon>
        <taxon>Hippocastanoideae</taxon>
        <taxon>Acereae</taxon>
        <taxon>Dipteronia</taxon>
    </lineage>
</organism>
<dbReference type="PANTHER" id="PTHR46481:SF10">
    <property type="entry name" value="ZINC FINGER BED DOMAIN-CONTAINING PROTEIN 39"/>
    <property type="match status" value="1"/>
</dbReference>
<keyword evidence="4" id="KW-0862">Zinc</keyword>
<proteinExistence type="predicted"/>
<evidence type="ECO:0000313" key="7">
    <source>
        <dbReference type="Proteomes" id="UP001281410"/>
    </source>
</evidence>
<keyword evidence="5" id="KW-0539">Nucleus</keyword>
<dbReference type="Proteomes" id="UP001281410">
    <property type="component" value="Unassembled WGS sequence"/>
</dbReference>
<dbReference type="PANTHER" id="PTHR46481">
    <property type="entry name" value="ZINC FINGER BED DOMAIN-CONTAINING PROTEIN 4"/>
    <property type="match status" value="1"/>
</dbReference>
<sequence length="166" mass="19424">MLDDESEDLDKGGNNSSWAWDHFIQLSSDPKKPKSKCQHCGLKAKTISYATKRNDDDGKLIATSYNEEKCIEALARLQKFKSCAEKEKISSNKLLCLDVPTRWNSTYLMLDSAEKFQKAFERIFICDFDTFMRHLCMVHSQLKNWCDSKDIFMKHMVENMKKKYDK</sequence>
<evidence type="ECO:0000256" key="4">
    <source>
        <dbReference type="ARBA" id="ARBA00022833"/>
    </source>
</evidence>
<keyword evidence="3" id="KW-0863">Zinc-finger</keyword>
<dbReference type="InterPro" id="IPR052035">
    <property type="entry name" value="ZnF_BED_domain_contain"/>
</dbReference>
<evidence type="ECO:0000313" key="6">
    <source>
        <dbReference type="EMBL" id="KAK3204270.1"/>
    </source>
</evidence>
<evidence type="ECO:0000256" key="3">
    <source>
        <dbReference type="ARBA" id="ARBA00022771"/>
    </source>
</evidence>
<accession>A0AAE0A540</accession>
<comment type="subcellular location">
    <subcellularLocation>
        <location evidence="1">Nucleus</location>
    </subcellularLocation>
</comment>
<dbReference type="InterPro" id="IPR012337">
    <property type="entry name" value="RNaseH-like_sf"/>
</dbReference>
<evidence type="ECO:0008006" key="8">
    <source>
        <dbReference type="Google" id="ProtNLM"/>
    </source>
</evidence>
<dbReference type="GO" id="GO:0005634">
    <property type="term" value="C:nucleus"/>
    <property type="evidence" value="ECO:0007669"/>
    <property type="project" value="UniProtKB-SubCell"/>
</dbReference>
<dbReference type="EMBL" id="JANJYJ010000006">
    <property type="protein sequence ID" value="KAK3204270.1"/>
    <property type="molecule type" value="Genomic_DNA"/>
</dbReference>
<reference evidence="6" key="1">
    <citation type="journal article" date="2023" name="Plant J.">
        <title>Genome sequences and population genomics provide insights into the demographic history, inbreeding, and mutation load of two 'living fossil' tree species of Dipteronia.</title>
        <authorList>
            <person name="Feng Y."/>
            <person name="Comes H.P."/>
            <person name="Chen J."/>
            <person name="Zhu S."/>
            <person name="Lu R."/>
            <person name="Zhang X."/>
            <person name="Li P."/>
            <person name="Qiu J."/>
            <person name="Olsen K.M."/>
            <person name="Qiu Y."/>
        </authorList>
    </citation>
    <scope>NUCLEOTIDE SEQUENCE</scope>
    <source>
        <strain evidence="6">NBL</strain>
    </source>
</reference>
<dbReference type="GO" id="GO:0008270">
    <property type="term" value="F:zinc ion binding"/>
    <property type="evidence" value="ECO:0007669"/>
    <property type="project" value="UniProtKB-KW"/>
</dbReference>
<protein>
    <recommendedName>
        <fullName evidence="8">Zinc finger BED domain-containing protein RICESLEEPER 2-like</fullName>
    </recommendedName>
</protein>
<evidence type="ECO:0000256" key="2">
    <source>
        <dbReference type="ARBA" id="ARBA00022723"/>
    </source>
</evidence>
<dbReference type="AlphaFoldDB" id="A0AAE0A540"/>
<name>A0AAE0A540_9ROSI</name>
<keyword evidence="7" id="KW-1185">Reference proteome</keyword>
<keyword evidence="2" id="KW-0479">Metal-binding</keyword>
<dbReference type="SUPFAM" id="SSF53098">
    <property type="entry name" value="Ribonuclease H-like"/>
    <property type="match status" value="1"/>
</dbReference>
<comment type="caution">
    <text evidence="6">The sequence shown here is derived from an EMBL/GenBank/DDBJ whole genome shotgun (WGS) entry which is preliminary data.</text>
</comment>
<evidence type="ECO:0000256" key="5">
    <source>
        <dbReference type="ARBA" id="ARBA00023242"/>
    </source>
</evidence>
<gene>
    <name evidence="6" type="ORF">Dsin_018316</name>
</gene>